<feature type="non-terminal residue" evidence="2">
    <location>
        <position position="1"/>
    </location>
</feature>
<dbReference type="PANTHER" id="PTHR34610:SF3">
    <property type="entry name" value="SSL7007 PROTEIN"/>
    <property type="match status" value="1"/>
</dbReference>
<dbReference type="InterPro" id="IPR002850">
    <property type="entry name" value="PIN_toxin-like"/>
</dbReference>
<evidence type="ECO:0000313" key="3">
    <source>
        <dbReference type="Proteomes" id="UP000034487"/>
    </source>
</evidence>
<gene>
    <name evidence="2" type="ORF">UX60_C0013G0001</name>
</gene>
<dbReference type="NCBIfam" id="TIGR00305">
    <property type="entry name" value="putative toxin-antitoxin system toxin component, PIN family"/>
    <property type="match status" value="1"/>
</dbReference>
<dbReference type="InterPro" id="IPR002716">
    <property type="entry name" value="PIN_dom"/>
</dbReference>
<dbReference type="Pfam" id="PF13470">
    <property type="entry name" value="PIN_3"/>
    <property type="match status" value="1"/>
</dbReference>
<proteinExistence type="predicted"/>
<dbReference type="EMBL" id="LCMV01000013">
    <property type="protein sequence ID" value="KKU43980.1"/>
    <property type="molecule type" value="Genomic_DNA"/>
</dbReference>
<reference evidence="2 3" key="1">
    <citation type="journal article" date="2015" name="Nature">
        <title>rRNA introns, odd ribosomes, and small enigmatic genomes across a large radiation of phyla.</title>
        <authorList>
            <person name="Brown C.T."/>
            <person name="Hug L.A."/>
            <person name="Thomas B.C."/>
            <person name="Sharon I."/>
            <person name="Castelle C.J."/>
            <person name="Singh A."/>
            <person name="Wilkins M.J."/>
            <person name="Williams K.H."/>
            <person name="Banfield J.F."/>
        </authorList>
    </citation>
    <scope>NUCLEOTIDE SEQUENCE [LARGE SCALE GENOMIC DNA]</scope>
</reference>
<sequence length="111" mass="12684">RIIYQGGATLYFSEKLITELKQKLSEKPFTVDIARANDALKTIIHMGKLVLPAKVTEPKLRDQDDIHVLECALAAEANLIVTLDQDLIKLKNFRNIGIIHPKTFRWMTIEK</sequence>
<evidence type="ECO:0000259" key="1">
    <source>
        <dbReference type="Pfam" id="PF13470"/>
    </source>
</evidence>
<protein>
    <recommendedName>
        <fullName evidence="1">PIN domain-containing protein</fullName>
    </recommendedName>
</protein>
<dbReference type="PANTHER" id="PTHR34610">
    <property type="entry name" value="SSL7007 PROTEIN"/>
    <property type="match status" value="1"/>
</dbReference>
<feature type="domain" description="PIN" evidence="1">
    <location>
        <begin position="4"/>
        <end position="85"/>
    </location>
</feature>
<organism evidence="2 3">
    <name type="scientific">Berkelbacteria bacterium GW2011_GWA2_46_7</name>
    <dbReference type="NCBI Taxonomy" id="1618335"/>
    <lineage>
        <taxon>Bacteria</taxon>
        <taxon>Candidatus Berkelbacteria</taxon>
    </lineage>
</organism>
<evidence type="ECO:0000313" key="2">
    <source>
        <dbReference type="EMBL" id="KKU43980.1"/>
    </source>
</evidence>
<dbReference type="Proteomes" id="UP000034487">
    <property type="component" value="Unassembled WGS sequence"/>
</dbReference>
<name>A0A0G1TEW4_9BACT</name>
<dbReference type="AlphaFoldDB" id="A0A0G1TEW4"/>
<accession>A0A0G1TEW4</accession>
<comment type="caution">
    <text evidence="2">The sequence shown here is derived from an EMBL/GenBank/DDBJ whole genome shotgun (WGS) entry which is preliminary data.</text>
</comment>